<evidence type="ECO:0000256" key="1">
    <source>
        <dbReference type="ARBA" id="ARBA00004141"/>
    </source>
</evidence>
<dbReference type="EMBL" id="GGYP01004945">
    <property type="protein sequence ID" value="MDE49716.1"/>
    <property type="molecule type" value="Transcribed_RNA"/>
</dbReference>
<accession>A0A6G1SGP9</accession>
<feature type="compositionally biased region" description="Polar residues" evidence="8">
    <location>
        <begin position="22"/>
        <end position="34"/>
    </location>
</feature>
<evidence type="ECO:0000256" key="7">
    <source>
        <dbReference type="ARBA" id="ARBA00043159"/>
    </source>
</evidence>
<feature type="transmembrane region" description="Helical" evidence="9">
    <location>
        <begin position="252"/>
        <end position="269"/>
    </location>
</feature>
<evidence type="ECO:0000256" key="5">
    <source>
        <dbReference type="ARBA" id="ARBA00023136"/>
    </source>
</evidence>
<dbReference type="Pfam" id="PF04193">
    <property type="entry name" value="PQ-loop"/>
    <property type="match status" value="2"/>
</dbReference>
<dbReference type="GO" id="GO:0016020">
    <property type="term" value="C:membrane"/>
    <property type="evidence" value="ECO:0007669"/>
    <property type="project" value="UniProtKB-SubCell"/>
</dbReference>
<feature type="transmembrane region" description="Helical" evidence="9">
    <location>
        <begin position="310"/>
        <end position="333"/>
    </location>
</feature>
<evidence type="ECO:0000256" key="3">
    <source>
        <dbReference type="ARBA" id="ARBA00022737"/>
    </source>
</evidence>
<dbReference type="GO" id="GO:0005829">
    <property type="term" value="C:cytosol"/>
    <property type="evidence" value="ECO:0007669"/>
    <property type="project" value="GOC"/>
</dbReference>
<feature type="transmembrane region" description="Helical" evidence="9">
    <location>
        <begin position="112"/>
        <end position="133"/>
    </location>
</feature>
<dbReference type="PANTHER" id="PTHR14856">
    <property type="entry name" value="PQ-LOOP REPEAT-CONTAINING PROTEIN 1-LIKE PROTEIN"/>
    <property type="match status" value="1"/>
</dbReference>
<dbReference type="SMART" id="SM00679">
    <property type="entry name" value="CTNS"/>
    <property type="match status" value="2"/>
</dbReference>
<sequence>MGQLLSSTSEPIATNTTTNTTHNELTSPLSNLDQPSPNMGLFVVSKGSVNHLGVMNENGNHTNDLITPTTGVLTNTTSNNATSGDFIDEHDFSVNIFGTVLYPFRWITLTSLATWLGPLCSLAMIIGCVLPYVPQYITIYRERSCTGFSTYVCLTLLIANILRIAFWFGHKFELPLLIQSVIMILAQILLLELCVRVKRQNAPNSSMRRNLLSMNPKFFWRWTDLASHLVFLVIFTTILGCAVYYFIDNKPFIESLGYCALVTESMLGVPQVIRNYRKRSVAGMSLSMVFMWLAGDTFKTGYFIANAVPYQFWLCGLTQVTIDIVILFQVCLFKQNAPTKMRSMCMK</sequence>
<dbReference type="FunFam" id="1.20.1280.290:FF:000005">
    <property type="entry name" value="PQ-loop repeat-containing protein 1"/>
    <property type="match status" value="1"/>
</dbReference>
<feature type="compositionally biased region" description="Polar residues" evidence="8">
    <location>
        <begin position="1"/>
        <end position="13"/>
    </location>
</feature>
<protein>
    <recommendedName>
        <fullName evidence="6">Solute carrier family 66 member 2</fullName>
    </recommendedName>
    <alternativeName>
        <fullName evidence="7">PQ-loop repeat-containing protein 1</fullName>
    </alternativeName>
</protein>
<comment type="subcellular location">
    <subcellularLocation>
        <location evidence="1">Membrane</location>
        <topology evidence="1">Multi-pass membrane protein</topology>
    </subcellularLocation>
</comment>
<dbReference type="InterPro" id="IPR052241">
    <property type="entry name" value="SLC66/Scramblase_ANY1"/>
</dbReference>
<keyword evidence="2 9" id="KW-0812">Transmembrane</keyword>
<evidence type="ECO:0000256" key="2">
    <source>
        <dbReference type="ARBA" id="ARBA00022692"/>
    </source>
</evidence>
<dbReference type="FunFam" id="1.20.1280.290:FF:000008">
    <property type="entry name" value="PQ-loop repeat-containing protein 1"/>
    <property type="match status" value="1"/>
</dbReference>
<organism evidence="10">
    <name type="scientific">Aceria tosichella</name>
    <name type="common">wheat curl mite</name>
    <dbReference type="NCBI Taxonomy" id="561515"/>
    <lineage>
        <taxon>Eukaryota</taxon>
        <taxon>Metazoa</taxon>
        <taxon>Ecdysozoa</taxon>
        <taxon>Arthropoda</taxon>
        <taxon>Chelicerata</taxon>
        <taxon>Arachnida</taxon>
        <taxon>Acari</taxon>
        <taxon>Acariformes</taxon>
        <taxon>Trombidiformes</taxon>
        <taxon>Prostigmata</taxon>
        <taxon>Eupodina</taxon>
        <taxon>Eriophyoidea</taxon>
        <taxon>Eriophyidae</taxon>
        <taxon>Eriophyinae</taxon>
        <taxon>Aceriini</taxon>
        <taxon>Aceria</taxon>
    </lineage>
</organism>
<evidence type="ECO:0000256" key="6">
    <source>
        <dbReference type="ARBA" id="ARBA00040648"/>
    </source>
</evidence>
<feature type="transmembrane region" description="Helical" evidence="9">
    <location>
        <begin position="218"/>
        <end position="246"/>
    </location>
</feature>
<dbReference type="InterPro" id="IPR006603">
    <property type="entry name" value="PQ-loop_rpt"/>
</dbReference>
<keyword evidence="5 9" id="KW-0472">Membrane</keyword>
<feature type="transmembrane region" description="Helical" evidence="9">
    <location>
        <begin position="145"/>
        <end position="168"/>
    </location>
</feature>
<feature type="transmembrane region" description="Helical" evidence="9">
    <location>
        <begin position="281"/>
        <end position="304"/>
    </location>
</feature>
<feature type="transmembrane region" description="Helical" evidence="9">
    <location>
        <begin position="174"/>
        <end position="197"/>
    </location>
</feature>
<proteinExistence type="predicted"/>
<keyword evidence="3" id="KW-0677">Repeat</keyword>
<dbReference type="Gene3D" id="1.20.1280.290">
    <property type="match status" value="2"/>
</dbReference>
<dbReference type="GO" id="GO:0005768">
    <property type="term" value="C:endosome"/>
    <property type="evidence" value="ECO:0007669"/>
    <property type="project" value="TreeGrafter"/>
</dbReference>
<evidence type="ECO:0000256" key="9">
    <source>
        <dbReference type="SAM" id="Phobius"/>
    </source>
</evidence>
<evidence type="ECO:0000256" key="4">
    <source>
        <dbReference type="ARBA" id="ARBA00022989"/>
    </source>
</evidence>
<evidence type="ECO:0000313" key="10">
    <source>
        <dbReference type="EMBL" id="MDE49716.1"/>
    </source>
</evidence>
<dbReference type="GO" id="GO:0042147">
    <property type="term" value="P:retrograde transport, endosome to Golgi"/>
    <property type="evidence" value="ECO:0007669"/>
    <property type="project" value="TreeGrafter"/>
</dbReference>
<gene>
    <name evidence="10" type="primary">Pqlc1</name>
    <name evidence="10" type="ORF">g.15844</name>
</gene>
<feature type="region of interest" description="Disordered" evidence="8">
    <location>
        <begin position="1"/>
        <end position="34"/>
    </location>
</feature>
<dbReference type="GO" id="GO:0045332">
    <property type="term" value="P:phospholipid translocation"/>
    <property type="evidence" value="ECO:0007669"/>
    <property type="project" value="TreeGrafter"/>
</dbReference>
<reference evidence="10" key="1">
    <citation type="submission" date="2018-10" db="EMBL/GenBank/DDBJ databases">
        <title>Transcriptome assembly of Aceria tosichella (Wheat curl mite) Type 2.</title>
        <authorList>
            <person name="Scully E.D."/>
            <person name="Geib S.M."/>
            <person name="Palmer N.A."/>
            <person name="Gupta A.K."/>
            <person name="Sarath G."/>
            <person name="Tatineni S."/>
        </authorList>
    </citation>
    <scope>NUCLEOTIDE SEQUENCE</scope>
    <source>
        <strain evidence="10">LincolnNE</strain>
    </source>
</reference>
<evidence type="ECO:0000256" key="8">
    <source>
        <dbReference type="SAM" id="MobiDB-lite"/>
    </source>
</evidence>
<dbReference type="GO" id="GO:0005802">
    <property type="term" value="C:trans-Golgi network"/>
    <property type="evidence" value="ECO:0007669"/>
    <property type="project" value="TreeGrafter"/>
</dbReference>
<keyword evidence="4 9" id="KW-1133">Transmembrane helix</keyword>
<dbReference type="AlphaFoldDB" id="A0A6G1SGP9"/>
<dbReference type="PANTHER" id="PTHR14856:SF9">
    <property type="entry name" value="PQ-LOOP REPEAT-CONTAINING PROTEIN 1"/>
    <property type="match status" value="1"/>
</dbReference>
<name>A0A6G1SGP9_9ACAR</name>